<evidence type="ECO:0000313" key="2">
    <source>
        <dbReference type="EMBL" id="CAH1777773.1"/>
    </source>
</evidence>
<proteinExistence type="predicted"/>
<feature type="region of interest" description="Disordered" evidence="1">
    <location>
        <begin position="1"/>
        <end position="30"/>
    </location>
</feature>
<evidence type="ECO:0000256" key="1">
    <source>
        <dbReference type="SAM" id="MobiDB-lite"/>
    </source>
</evidence>
<feature type="compositionally biased region" description="Basic and acidic residues" evidence="1">
    <location>
        <begin position="16"/>
        <end position="27"/>
    </location>
</feature>
<reference evidence="2" key="1">
    <citation type="submission" date="2022-03" db="EMBL/GenBank/DDBJ databases">
        <authorList>
            <person name="Martin C."/>
        </authorList>
    </citation>
    <scope>NUCLEOTIDE SEQUENCE</scope>
</reference>
<dbReference type="AlphaFoldDB" id="A0A8J1THA1"/>
<comment type="caution">
    <text evidence="2">The sequence shown here is derived from an EMBL/GenBank/DDBJ whole genome shotgun (WGS) entry which is preliminary data.</text>
</comment>
<feature type="non-terminal residue" evidence="2">
    <location>
        <position position="1"/>
    </location>
</feature>
<organism evidence="2 3">
    <name type="scientific">Owenia fusiformis</name>
    <name type="common">Polychaete worm</name>
    <dbReference type="NCBI Taxonomy" id="6347"/>
    <lineage>
        <taxon>Eukaryota</taxon>
        <taxon>Metazoa</taxon>
        <taxon>Spiralia</taxon>
        <taxon>Lophotrochozoa</taxon>
        <taxon>Annelida</taxon>
        <taxon>Polychaeta</taxon>
        <taxon>Sedentaria</taxon>
        <taxon>Canalipalpata</taxon>
        <taxon>Sabellida</taxon>
        <taxon>Oweniida</taxon>
        <taxon>Oweniidae</taxon>
        <taxon>Owenia</taxon>
    </lineage>
</organism>
<keyword evidence="3" id="KW-1185">Reference proteome</keyword>
<name>A0A8J1THA1_OWEFU</name>
<sequence>MTMIEREQDNVIQTKENTEHPTERKAEATPYQGVRSFRQLRGILNKLPQLSLNRQPSFLHRPEPDTGRFSSRDSMVTRGPILINRTQPSVGHLSRRTSRRSLYSIVVQERERLRN</sequence>
<gene>
    <name evidence="2" type="ORF">OFUS_LOCUS4773</name>
</gene>
<feature type="region of interest" description="Disordered" evidence="1">
    <location>
        <begin position="55"/>
        <end position="81"/>
    </location>
</feature>
<dbReference type="Proteomes" id="UP000749559">
    <property type="component" value="Unassembled WGS sequence"/>
</dbReference>
<evidence type="ECO:0000313" key="3">
    <source>
        <dbReference type="Proteomes" id="UP000749559"/>
    </source>
</evidence>
<accession>A0A8J1THA1</accession>
<protein>
    <submittedName>
        <fullName evidence="2">Uncharacterized protein</fullName>
    </submittedName>
</protein>
<dbReference type="EMBL" id="CAIIXF020000002">
    <property type="protein sequence ID" value="CAH1777773.1"/>
    <property type="molecule type" value="Genomic_DNA"/>
</dbReference>